<feature type="transmembrane region" description="Helical" evidence="1">
    <location>
        <begin position="6"/>
        <end position="24"/>
    </location>
</feature>
<proteinExistence type="predicted"/>
<evidence type="ECO:0000256" key="1">
    <source>
        <dbReference type="SAM" id="Phobius"/>
    </source>
</evidence>
<name>A0A2M7IEB8_9BACT</name>
<keyword evidence="1" id="KW-1133">Transmembrane helix</keyword>
<dbReference type="AlphaFoldDB" id="A0A2M7IEB8"/>
<evidence type="ECO:0000313" key="3">
    <source>
        <dbReference type="Proteomes" id="UP000231673"/>
    </source>
</evidence>
<dbReference type="Proteomes" id="UP000231673">
    <property type="component" value="Unassembled WGS sequence"/>
</dbReference>
<organism evidence="2 3">
    <name type="scientific">Candidatus Portnoybacteria bacterium CG_4_8_14_3_um_filter_44_15</name>
    <dbReference type="NCBI Taxonomy" id="1974803"/>
    <lineage>
        <taxon>Bacteria</taxon>
        <taxon>Candidatus Portnoyibacteriota</taxon>
    </lineage>
</organism>
<reference evidence="3" key="1">
    <citation type="submission" date="2017-09" db="EMBL/GenBank/DDBJ databases">
        <title>Depth-based differentiation of microbial function through sediment-hosted aquifers and enrichment of novel symbionts in the deep terrestrial subsurface.</title>
        <authorList>
            <person name="Probst A.J."/>
            <person name="Ladd B."/>
            <person name="Jarett J.K."/>
            <person name="Geller-Mcgrath D.E."/>
            <person name="Sieber C.M.K."/>
            <person name="Emerson J.B."/>
            <person name="Anantharaman K."/>
            <person name="Thomas B.C."/>
            <person name="Malmstrom R."/>
            <person name="Stieglmeier M."/>
            <person name="Klingl A."/>
            <person name="Woyke T."/>
            <person name="Ryan C.M."/>
            <person name="Banfield J.F."/>
        </authorList>
    </citation>
    <scope>NUCLEOTIDE SEQUENCE [LARGE SCALE GENOMIC DNA]</scope>
</reference>
<gene>
    <name evidence="2" type="ORF">CO003_00295</name>
</gene>
<keyword evidence="1" id="KW-0812">Transmembrane</keyword>
<keyword evidence="1" id="KW-0472">Membrane</keyword>
<protein>
    <submittedName>
        <fullName evidence="2">Uncharacterized protein</fullName>
    </submittedName>
</protein>
<sequence length="157" mass="17561">MKTKIIFGFVVIVLIAAGIYYFNFHKKEQMIGGQKDEHGCLIPAGYSWCEASRKCLRTWEEYCADEAPEAPARIKEILAAKYGKEISQVELRVNHQDQSHLTGSVSFLPGGPRESGMFLATKVNGEWQLLYDGNGSVDCEGLKGYNFPPEMLEGFCD</sequence>
<evidence type="ECO:0000313" key="2">
    <source>
        <dbReference type="EMBL" id="PIW74876.1"/>
    </source>
</evidence>
<dbReference type="EMBL" id="PFGW01000005">
    <property type="protein sequence ID" value="PIW74876.1"/>
    <property type="molecule type" value="Genomic_DNA"/>
</dbReference>
<accession>A0A2M7IEB8</accession>
<comment type="caution">
    <text evidence="2">The sequence shown here is derived from an EMBL/GenBank/DDBJ whole genome shotgun (WGS) entry which is preliminary data.</text>
</comment>